<evidence type="ECO:0000313" key="2">
    <source>
        <dbReference type="EMBL" id="GMG28547.1"/>
    </source>
</evidence>
<dbReference type="AlphaFoldDB" id="A0AAN4YJ50"/>
<sequence>MEEATSVDSPRQTRKIAFKTLNSDGRSPVSLVGGGGAHPLRGLLDHQKDFSPGRLRLSSQSDPLSLALSHPDPRHPPKLMTAALPP</sequence>
<comment type="caution">
    <text evidence="2">The sequence shown here is derived from an EMBL/GenBank/DDBJ whole genome shotgun (WGS) entry which is preliminary data.</text>
</comment>
<reference evidence="2" key="1">
    <citation type="submission" date="2023-04" db="EMBL/GenBank/DDBJ databases">
        <title>Aspergillus oryzae NBRC 4228.</title>
        <authorList>
            <person name="Ichikawa N."/>
            <person name="Sato H."/>
            <person name="Tonouchi N."/>
        </authorList>
    </citation>
    <scope>NUCLEOTIDE SEQUENCE</scope>
    <source>
        <strain evidence="2">NBRC 4228</strain>
    </source>
</reference>
<feature type="region of interest" description="Disordered" evidence="1">
    <location>
        <begin position="18"/>
        <end position="86"/>
    </location>
</feature>
<proteinExistence type="predicted"/>
<dbReference type="Proteomes" id="UP001165205">
    <property type="component" value="Unassembled WGS sequence"/>
</dbReference>
<gene>
    <name evidence="2" type="ORF">Aory04_000495300</name>
</gene>
<protein>
    <submittedName>
        <fullName evidence="2">Unnamed protein product</fullName>
    </submittedName>
</protein>
<organism evidence="2 3">
    <name type="scientific">Aspergillus oryzae</name>
    <name type="common">Yellow koji mold</name>
    <dbReference type="NCBI Taxonomy" id="5062"/>
    <lineage>
        <taxon>Eukaryota</taxon>
        <taxon>Fungi</taxon>
        <taxon>Dikarya</taxon>
        <taxon>Ascomycota</taxon>
        <taxon>Pezizomycotina</taxon>
        <taxon>Eurotiomycetes</taxon>
        <taxon>Eurotiomycetidae</taxon>
        <taxon>Eurotiales</taxon>
        <taxon>Aspergillaceae</taxon>
        <taxon>Aspergillus</taxon>
        <taxon>Aspergillus subgen. Circumdati</taxon>
    </lineage>
</organism>
<evidence type="ECO:0000256" key="1">
    <source>
        <dbReference type="SAM" id="MobiDB-lite"/>
    </source>
</evidence>
<accession>A0AAN4YJ50</accession>
<name>A0AAN4YJ50_ASPOZ</name>
<dbReference type="EMBL" id="BSYA01000046">
    <property type="protein sequence ID" value="GMG28547.1"/>
    <property type="molecule type" value="Genomic_DNA"/>
</dbReference>
<evidence type="ECO:0000313" key="3">
    <source>
        <dbReference type="Proteomes" id="UP001165205"/>
    </source>
</evidence>